<accession>A0ABT8DYM4</accession>
<keyword evidence="2" id="KW-1185">Reference proteome</keyword>
<name>A0ABT8DYM4_9BURK</name>
<sequence length="311" mass="34420">MKTSECIPCRERGRTAARAGRLFAQVLLLAGMVGAFAAEPVLWTPTAIASEDYESSPAFTPDGREMFFMRADKSFQNYRLLWSRCERGGWSRPVPPPFPAPAPVLEGDPFVTPDGRQLYFISSRHAHQAGRGNEDLDIWVADRLPGGGWSKTPRRLPEPVNSEGSELLPRLTREGVLYFGSSRPGGQGGSDIYMARQEHDEAWTVSAVAELNTPMNEYEAEVSLDGRRLVLVADRGDRSHLYLFGRASVSDRWVEQRRLPALPTVFQVGPALSPSGDRLLFAQSLGRRSGEIFRLDLESHPAPSWPPSCGP</sequence>
<gene>
    <name evidence="1" type="ORF">QWJ38_20530</name>
</gene>
<reference evidence="1 2" key="1">
    <citation type="submission" date="2023-06" db="EMBL/GenBank/DDBJ databases">
        <title>Pelomonas sp. PFR6 16S ribosomal RNA gene Genome sequencing and assembly.</title>
        <authorList>
            <person name="Woo H."/>
        </authorList>
    </citation>
    <scope>NUCLEOTIDE SEQUENCE [LARGE SCALE GENOMIC DNA]</scope>
    <source>
        <strain evidence="1 2">PFR6</strain>
    </source>
</reference>
<proteinExistence type="predicted"/>
<dbReference type="SUPFAM" id="SSF69304">
    <property type="entry name" value="Tricorn protease N-terminal domain"/>
    <property type="match status" value="1"/>
</dbReference>
<dbReference type="Gene3D" id="2.120.10.30">
    <property type="entry name" value="TolB, C-terminal domain"/>
    <property type="match status" value="1"/>
</dbReference>
<dbReference type="InterPro" id="IPR011042">
    <property type="entry name" value="6-blade_b-propeller_TolB-like"/>
</dbReference>
<dbReference type="Proteomes" id="UP001228044">
    <property type="component" value="Unassembled WGS sequence"/>
</dbReference>
<evidence type="ECO:0000313" key="2">
    <source>
        <dbReference type="Proteomes" id="UP001228044"/>
    </source>
</evidence>
<comment type="caution">
    <text evidence="1">The sequence shown here is derived from an EMBL/GenBank/DDBJ whole genome shotgun (WGS) entry which is preliminary data.</text>
</comment>
<dbReference type="InterPro" id="IPR011659">
    <property type="entry name" value="WD40"/>
</dbReference>
<protein>
    <recommendedName>
        <fullName evidence="3">WD40 repeat protein</fullName>
    </recommendedName>
</protein>
<evidence type="ECO:0000313" key="1">
    <source>
        <dbReference type="EMBL" id="MDN3922686.1"/>
    </source>
</evidence>
<dbReference type="Pfam" id="PF07676">
    <property type="entry name" value="PD40"/>
    <property type="match status" value="1"/>
</dbReference>
<dbReference type="EMBL" id="JAUHHC010000005">
    <property type="protein sequence ID" value="MDN3922686.1"/>
    <property type="molecule type" value="Genomic_DNA"/>
</dbReference>
<organism evidence="1 2">
    <name type="scientific">Roseateles violae</name>
    <dbReference type="NCBI Taxonomy" id="3058042"/>
    <lineage>
        <taxon>Bacteria</taxon>
        <taxon>Pseudomonadati</taxon>
        <taxon>Pseudomonadota</taxon>
        <taxon>Betaproteobacteria</taxon>
        <taxon>Burkholderiales</taxon>
        <taxon>Sphaerotilaceae</taxon>
        <taxon>Roseateles</taxon>
    </lineage>
</organism>
<dbReference type="RefSeq" id="WP_290360977.1">
    <property type="nucleotide sequence ID" value="NZ_JAUHHC010000005.1"/>
</dbReference>
<evidence type="ECO:0008006" key="3">
    <source>
        <dbReference type="Google" id="ProtNLM"/>
    </source>
</evidence>